<feature type="region of interest" description="Disordered" evidence="1">
    <location>
        <begin position="659"/>
        <end position="679"/>
    </location>
</feature>
<evidence type="ECO:0000313" key="3">
    <source>
        <dbReference type="EMBL" id="KAF9078646.1"/>
    </source>
</evidence>
<keyword evidence="2" id="KW-1133">Transmembrane helix</keyword>
<dbReference type="OrthoDB" id="2964885at2759"/>
<dbReference type="AlphaFoldDB" id="A0A9P5UGQ2"/>
<feature type="transmembrane region" description="Helical" evidence="2">
    <location>
        <begin position="420"/>
        <end position="442"/>
    </location>
</feature>
<dbReference type="EMBL" id="JADNRY010000001">
    <property type="protein sequence ID" value="KAF9078646.1"/>
    <property type="molecule type" value="Genomic_DNA"/>
</dbReference>
<gene>
    <name evidence="3" type="ORF">BDP27DRAFT_1309940</name>
</gene>
<evidence type="ECO:0000256" key="2">
    <source>
        <dbReference type="SAM" id="Phobius"/>
    </source>
</evidence>
<feature type="compositionally biased region" description="Low complexity" evidence="1">
    <location>
        <begin position="106"/>
        <end position="136"/>
    </location>
</feature>
<keyword evidence="4" id="KW-1185">Reference proteome</keyword>
<feature type="compositionally biased region" description="Low complexity" evidence="1">
    <location>
        <begin position="617"/>
        <end position="633"/>
    </location>
</feature>
<feature type="compositionally biased region" description="Low complexity" evidence="1">
    <location>
        <begin position="9"/>
        <end position="54"/>
    </location>
</feature>
<feature type="compositionally biased region" description="Low complexity" evidence="1">
    <location>
        <begin position="78"/>
        <end position="99"/>
    </location>
</feature>
<keyword evidence="2" id="KW-0472">Membrane</keyword>
<sequence length="801" mass="82806">MTSPTSIFSSSGGAVSSVPVTVSSTPQPTMKSASSTSTLVSSQTSLSSSTLASSGTPTPNSAPTLSSSPDTAVTLPMTSSSDTVTDSTMLTTSSTESPTAITVPLSSSSAAPTSPSSESDTNSTTVSATNSTISAVPSTPSTISTNSVSDSATSTASANSVGHFATSTASTTSADDSTTLTTPADSTTSPDTSFTLDSTTTISPTLTTPADSTSSVSLTGSSSNIVTSSDSITIPISTSTDSTSLTRSPSSVATSSDLIATSVPTLTNLSNTSSLTATSTGGLASASVIPATNGLVVSTSALTTFNRTSTILNDTISLVTVTTILPSFVVIDPALSDTVDSSVADLTTTPEIVEAIMTATPSARTTSGVSILTQLTTEFTTSTLPNGEMTTIPTFTSTVVSTVLPTGHIEPNPLLRDKGIVGVIVGGVVIVVAIIAALIFAMRKRRKRSRWRSKSPETPYTERSGRVLIRGHSLGNVSHPLATLEWQPPLVSEIEREEGEQREDEEDMAFYSGYQNPVILAAMPQERYSSIESAIESAIHRKSADDEGSTPVSVTPRPSDDAQAGPLISFDEENTPTNHGFVRVDDLTTDPFADPELEPPTTSTDNDAKNVPRSGISSPQLVSPVRPSSSSLNPEPPDDRPTHGLAGITMNSLASQVNPYATFDSPSTSRSSLLNPPLRPQFTGTLTDLVLSSGSPVLPPILPVASPAESVDSYHPEGLLDPALLESRSFVGDEGVRSKSSESLADYVDYSRPISSIVFRPPTAELHMEGVEEGEDEGDGLPTSPAVWTYHNRLLGSGRDS</sequence>
<organism evidence="3 4">
    <name type="scientific">Rhodocollybia butyracea</name>
    <dbReference type="NCBI Taxonomy" id="206335"/>
    <lineage>
        <taxon>Eukaryota</taxon>
        <taxon>Fungi</taxon>
        <taxon>Dikarya</taxon>
        <taxon>Basidiomycota</taxon>
        <taxon>Agaricomycotina</taxon>
        <taxon>Agaricomycetes</taxon>
        <taxon>Agaricomycetidae</taxon>
        <taxon>Agaricales</taxon>
        <taxon>Marasmiineae</taxon>
        <taxon>Omphalotaceae</taxon>
        <taxon>Rhodocollybia</taxon>
    </lineage>
</organism>
<evidence type="ECO:0000313" key="4">
    <source>
        <dbReference type="Proteomes" id="UP000772434"/>
    </source>
</evidence>
<evidence type="ECO:0000256" key="1">
    <source>
        <dbReference type="SAM" id="MobiDB-lite"/>
    </source>
</evidence>
<proteinExistence type="predicted"/>
<feature type="compositionally biased region" description="Low complexity" evidence="1">
    <location>
        <begin position="144"/>
        <end position="224"/>
    </location>
</feature>
<accession>A0A9P5UGQ2</accession>
<feature type="compositionally biased region" description="Polar residues" evidence="1">
    <location>
        <begin position="659"/>
        <end position="674"/>
    </location>
</feature>
<feature type="region of interest" description="Disordered" evidence="1">
    <location>
        <begin position="539"/>
        <end position="646"/>
    </location>
</feature>
<feature type="region of interest" description="Disordered" evidence="1">
    <location>
        <begin position="1"/>
        <end position="224"/>
    </location>
</feature>
<protein>
    <submittedName>
        <fullName evidence="3">Uncharacterized protein</fullName>
    </submittedName>
</protein>
<feature type="compositionally biased region" description="Polar residues" evidence="1">
    <location>
        <begin position="55"/>
        <end position="71"/>
    </location>
</feature>
<name>A0A9P5UGQ2_9AGAR</name>
<reference evidence="3" key="1">
    <citation type="submission" date="2020-11" db="EMBL/GenBank/DDBJ databases">
        <authorList>
            <consortium name="DOE Joint Genome Institute"/>
            <person name="Ahrendt S."/>
            <person name="Riley R."/>
            <person name="Andreopoulos W."/>
            <person name="Labutti K."/>
            <person name="Pangilinan J."/>
            <person name="Ruiz-Duenas F.J."/>
            <person name="Barrasa J.M."/>
            <person name="Sanchez-Garcia M."/>
            <person name="Camarero S."/>
            <person name="Miyauchi S."/>
            <person name="Serrano A."/>
            <person name="Linde D."/>
            <person name="Babiker R."/>
            <person name="Drula E."/>
            <person name="Ayuso-Fernandez I."/>
            <person name="Pacheco R."/>
            <person name="Padilla G."/>
            <person name="Ferreira P."/>
            <person name="Barriuso J."/>
            <person name="Kellner H."/>
            <person name="Castanera R."/>
            <person name="Alfaro M."/>
            <person name="Ramirez L."/>
            <person name="Pisabarro A.G."/>
            <person name="Kuo A."/>
            <person name="Tritt A."/>
            <person name="Lipzen A."/>
            <person name="He G."/>
            <person name="Yan M."/>
            <person name="Ng V."/>
            <person name="Cullen D."/>
            <person name="Martin F."/>
            <person name="Rosso M.-N."/>
            <person name="Henrissat B."/>
            <person name="Hibbett D."/>
            <person name="Martinez A.T."/>
            <person name="Grigoriev I.V."/>
        </authorList>
    </citation>
    <scope>NUCLEOTIDE SEQUENCE</scope>
    <source>
        <strain evidence="3">AH 40177</strain>
    </source>
</reference>
<keyword evidence="2" id="KW-0812">Transmembrane</keyword>
<comment type="caution">
    <text evidence="3">The sequence shown here is derived from an EMBL/GenBank/DDBJ whole genome shotgun (WGS) entry which is preliminary data.</text>
</comment>
<dbReference type="Proteomes" id="UP000772434">
    <property type="component" value="Unassembled WGS sequence"/>
</dbReference>